<organism evidence="6">
    <name type="scientific">Metarhizium acridum (strain CQMa 102)</name>
    <dbReference type="NCBI Taxonomy" id="655827"/>
    <lineage>
        <taxon>Eukaryota</taxon>
        <taxon>Fungi</taxon>
        <taxon>Dikarya</taxon>
        <taxon>Ascomycota</taxon>
        <taxon>Pezizomycotina</taxon>
        <taxon>Sordariomycetes</taxon>
        <taxon>Hypocreomycetidae</taxon>
        <taxon>Hypocreales</taxon>
        <taxon>Clavicipitaceae</taxon>
        <taxon>Metarhizium</taxon>
    </lineage>
</organism>
<accession>E9DS10</accession>
<dbReference type="STRING" id="655827.E9DS10"/>
<reference evidence="5 6" key="1">
    <citation type="journal article" date="2011" name="PLoS Genet.">
        <title>Genome sequencing and comparative transcriptomics of the model entomopathogenic fungi Metarhizium anisopliae and M. acridum.</title>
        <authorList>
            <person name="Gao Q."/>
            <person name="Jin K."/>
            <person name="Ying S.H."/>
            <person name="Zhang Y."/>
            <person name="Xiao G."/>
            <person name="Shang Y."/>
            <person name="Duan Z."/>
            <person name="Hu X."/>
            <person name="Xie X.Q."/>
            <person name="Zhou G."/>
            <person name="Peng G."/>
            <person name="Luo Z."/>
            <person name="Huang W."/>
            <person name="Wang B."/>
            <person name="Fang W."/>
            <person name="Wang S."/>
            <person name="Zhong Y."/>
            <person name="Ma L.J."/>
            <person name="St Leger R.J."/>
            <person name="Zhao G.P."/>
            <person name="Pei Y."/>
            <person name="Feng M.G."/>
            <person name="Xia Y."/>
            <person name="Wang C."/>
        </authorList>
    </citation>
    <scope>NUCLEOTIDE SEQUENCE [LARGE SCALE GENOMIC DNA]</scope>
    <source>
        <strain evidence="5 6">CQMa 102</strain>
    </source>
</reference>
<dbReference type="GO" id="GO:0008270">
    <property type="term" value="F:zinc ion binding"/>
    <property type="evidence" value="ECO:0007669"/>
    <property type="project" value="TreeGrafter"/>
</dbReference>
<evidence type="ECO:0000256" key="2">
    <source>
        <dbReference type="ARBA" id="ARBA00022723"/>
    </source>
</evidence>
<dbReference type="Pfam" id="PF04032">
    <property type="entry name" value="Rpr2"/>
    <property type="match status" value="1"/>
</dbReference>
<sequence length="333" mass="36992">MFTLAIKAEQTGVTNLRPDDTQDNPFWYMFKVQCTSCRETHNNYVGVNRFRESSASIKAAPLAYEQSEPPKTHKIIEFDCRGLEFTEFKPEGEWLAEGVDSGTKFTAIDLADGEWFDYDEKAGEEGSSASWSQDAIDTPPYCNHLARMASDELSAGLNYLTDAAHLLRQTAPETSAHLMRQRDDLMLHNNLTQHEVQRQHVCGACGHIMIPGDKTLLKLERREIHRLRRRAASQKKREKPNAASSGPTKSISCGHCSRVTTISLPAPEAATRRKISRASAARKTVPAEPENQKMTANASSKKRAKNRKGGLQALLAAQQQKSTSSLSLADFMG</sequence>
<dbReference type="OMA" id="CAICGHI"/>
<name>E9DS10_METAQ</name>
<evidence type="ECO:0000256" key="1">
    <source>
        <dbReference type="ARBA" id="ARBA00007818"/>
    </source>
</evidence>
<dbReference type="InterPro" id="IPR008584">
    <property type="entry name" value="CXXC_Zn-binding_euk"/>
</dbReference>
<evidence type="ECO:0000313" key="6">
    <source>
        <dbReference type="Proteomes" id="UP000002499"/>
    </source>
</evidence>
<feature type="compositionally biased region" description="Polar residues" evidence="4">
    <location>
        <begin position="242"/>
        <end position="251"/>
    </location>
</feature>
<dbReference type="Proteomes" id="UP000002499">
    <property type="component" value="Unassembled WGS sequence"/>
</dbReference>
<dbReference type="GO" id="GO:0006396">
    <property type="term" value="P:RNA processing"/>
    <property type="evidence" value="ECO:0007669"/>
    <property type="project" value="InterPro"/>
</dbReference>
<dbReference type="PANTHER" id="PTHR12857">
    <property type="entry name" value="CXXC MOTIF CONTAINING ZINC BINDING PROTEIN"/>
    <property type="match status" value="1"/>
</dbReference>
<evidence type="ECO:0000313" key="5">
    <source>
        <dbReference type="EMBL" id="EFY93592.1"/>
    </source>
</evidence>
<dbReference type="SUPFAM" id="SSF141678">
    <property type="entry name" value="MAL13P1.257-like"/>
    <property type="match status" value="1"/>
</dbReference>
<dbReference type="Pfam" id="PF05907">
    <property type="entry name" value="CXXC_Zn-b_euk"/>
    <property type="match status" value="1"/>
</dbReference>
<feature type="region of interest" description="Disordered" evidence="4">
    <location>
        <begin position="228"/>
        <end position="333"/>
    </location>
</feature>
<dbReference type="EMBL" id="GL698470">
    <property type="protein sequence ID" value="EFY93592.1"/>
    <property type="molecule type" value="Genomic_DNA"/>
</dbReference>
<dbReference type="AlphaFoldDB" id="E9DS10"/>
<gene>
    <name evidence="5" type="ORF">MAC_00083</name>
</gene>
<dbReference type="eggNOG" id="KOG1296">
    <property type="taxonomic scope" value="Eukaryota"/>
</dbReference>
<evidence type="ECO:0000256" key="4">
    <source>
        <dbReference type="SAM" id="MobiDB-lite"/>
    </source>
</evidence>
<evidence type="ECO:0000256" key="3">
    <source>
        <dbReference type="ARBA" id="ARBA00022833"/>
    </source>
</evidence>
<dbReference type="HOGENOM" id="CLU_834409_0_0_1"/>
<comment type="similarity">
    <text evidence="1">Belongs to the UPF0587 family.</text>
</comment>
<keyword evidence="2" id="KW-0479">Metal-binding</keyword>
<protein>
    <submittedName>
        <fullName evidence="5">DUF866 domain protein</fullName>
    </submittedName>
</protein>
<dbReference type="InParanoid" id="E9DS10"/>
<proteinExistence type="inferred from homology"/>
<feature type="compositionally biased region" description="Basic residues" evidence="4">
    <location>
        <begin position="228"/>
        <end position="238"/>
    </location>
</feature>
<keyword evidence="6" id="KW-1185">Reference proteome</keyword>
<keyword evidence="3" id="KW-0862">Zinc</keyword>
<dbReference type="InterPro" id="IPR007175">
    <property type="entry name" value="Rpr2/Snm1/Rpp21"/>
</dbReference>
<feature type="compositionally biased region" description="Low complexity" evidence="4">
    <location>
        <begin position="311"/>
        <end position="333"/>
    </location>
</feature>
<dbReference type="PANTHER" id="PTHR12857:SF0">
    <property type="entry name" value="CXXC MOTIF CONTAINING ZINC BINDING PROTEIN"/>
    <property type="match status" value="1"/>
</dbReference>
<dbReference type="OrthoDB" id="10248838at2759"/>